<comment type="subcellular location">
    <subcellularLocation>
        <location evidence="1">Mitochondrion membrane</location>
    </subcellularLocation>
</comment>
<sequence length="90" mass="10176">MADEENQSKFMREAKENPFVPIGLAGFMGIVGYRLMKMKTRGDVKMSVHLIHMRVAAQGFVVGAMTLGVIYSMYNEFYLRAKQPKAVTNK</sequence>
<evidence type="ECO:0000256" key="4">
    <source>
        <dbReference type="ARBA" id="ARBA00023128"/>
    </source>
</evidence>
<dbReference type="AlphaFoldDB" id="A0AAV2LLE8"/>
<keyword evidence="3 6" id="KW-1133">Transmembrane helix</keyword>
<evidence type="ECO:0000313" key="8">
    <source>
        <dbReference type="EMBL" id="CAL1600474.1"/>
    </source>
</evidence>
<evidence type="ECO:0000256" key="6">
    <source>
        <dbReference type="SAM" id="Phobius"/>
    </source>
</evidence>
<dbReference type="EMBL" id="OZ035825">
    <property type="protein sequence ID" value="CAL1600474.1"/>
    <property type="molecule type" value="Genomic_DNA"/>
</dbReference>
<dbReference type="GO" id="GO:0031966">
    <property type="term" value="C:mitochondrial membrane"/>
    <property type="evidence" value="ECO:0007669"/>
    <property type="project" value="UniProtKB-SubCell"/>
</dbReference>
<protein>
    <recommendedName>
        <fullName evidence="7">HIG1 domain-containing protein</fullName>
    </recommendedName>
</protein>
<evidence type="ECO:0000256" key="2">
    <source>
        <dbReference type="ARBA" id="ARBA00022692"/>
    </source>
</evidence>
<evidence type="ECO:0000313" key="9">
    <source>
        <dbReference type="Proteomes" id="UP001497482"/>
    </source>
</evidence>
<evidence type="ECO:0000256" key="1">
    <source>
        <dbReference type="ARBA" id="ARBA00004325"/>
    </source>
</evidence>
<keyword evidence="2 6" id="KW-0812">Transmembrane</keyword>
<gene>
    <name evidence="8" type="ORF">KC01_LOCUS28566</name>
</gene>
<keyword evidence="4" id="KW-0496">Mitochondrion</keyword>
<accession>A0AAV2LLE8</accession>
<reference evidence="8 9" key="1">
    <citation type="submission" date="2024-04" db="EMBL/GenBank/DDBJ databases">
        <authorList>
            <person name="Waldvogel A.-M."/>
            <person name="Schoenle A."/>
        </authorList>
    </citation>
    <scope>NUCLEOTIDE SEQUENCE [LARGE SCALE GENOMIC DNA]</scope>
</reference>
<dbReference type="PANTHER" id="PTHR12297">
    <property type="entry name" value="HYPOXIA-INDUCBILE GENE 1 HIG1 -RELATED"/>
    <property type="match status" value="1"/>
</dbReference>
<dbReference type="InterPro" id="IPR050355">
    <property type="entry name" value="RCF1"/>
</dbReference>
<evidence type="ECO:0000256" key="5">
    <source>
        <dbReference type="ARBA" id="ARBA00023136"/>
    </source>
</evidence>
<feature type="domain" description="HIG1" evidence="7">
    <location>
        <begin position="1"/>
        <end position="83"/>
    </location>
</feature>
<dbReference type="GO" id="GO:0097250">
    <property type="term" value="P:mitochondrial respirasome assembly"/>
    <property type="evidence" value="ECO:0007669"/>
    <property type="project" value="TreeGrafter"/>
</dbReference>
<name>A0AAV2LLE8_KNICA</name>
<dbReference type="Gene3D" id="6.10.140.1320">
    <property type="match status" value="1"/>
</dbReference>
<dbReference type="Pfam" id="PF04588">
    <property type="entry name" value="HIG_1_N"/>
    <property type="match status" value="1"/>
</dbReference>
<proteinExistence type="predicted"/>
<feature type="transmembrane region" description="Helical" evidence="6">
    <location>
        <begin position="18"/>
        <end position="35"/>
    </location>
</feature>
<evidence type="ECO:0000256" key="3">
    <source>
        <dbReference type="ARBA" id="ARBA00022989"/>
    </source>
</evidence>
<keyword evidence="5 6" id="KW-0472">Membrane</keyword>
<dbReference type="PANTHER" id="PTHR12297:SF3">
    <property type="entry name" value="HIG1 DOMAIN FAMILY MEMBER 1A"/>
    <property type="match status" value="1"/>
</dbReference>
<organism evidence="8 9">
    <name type="scientific">Knipowitschia caucasica</name>
    <name type="common">Caucasian dwarf goby</name>
    <name type="synonym">Pomatoschistus caucasicus</name>
    <dbReference type="NCBI Taxonomy" id="637954"/>
    <lineage>
        <taxon>Eukaryota</taxon>
        <taxon>Metazoa</taxon>
        <taxon>Chordata</taxon>
        <taxon>Craniata</taxon>
        <taxon>Vertebrata</taxon>
        <taxon>Euteleostomi</taxon>
        <taxon>Actinopterygii</taxon>
        <taxon>Neopterygii</taxon>
        <taxon>Teleostei</taxon>
        <taxon>Neoteleostei</taxon>
        <taxon>Acanthomorphata</taxon>
        <taxon>Gobiaria</taxon>
        <taxon>Gobiiformes</taxon>
        <taxon>Gobioidei</taxon>
        <taxon>Gobiidae</taxon>
        <taxon>Gobiinae</taxon>
        <taxon>Knipowitschia</taxon>
    </lineage>
</organism>
<dbReference type="PROSITE" id="PS51503">
    <property type="entry name" value="HIG1"/>
    <property type="match status" value="1"/>
</dbReference>
<keyword evidence="9" id="KW-1185">Reference proteome</keyword>
<dbReference type="Proteomes" id="UP001497482">
    <property type="component" value="Chromosome 3"/>
</dbReference>
<evidence type="ECO:0000259" key="7">
    <source>
        <dbReference type="PROSITE" id="PS51503"/>
    </source>
</evidence>
<dbReference type="InterPro" id="IPR007667">
    <property type="entry name" value="Hypoxia_induced_domain"/>
</dbReference>
<feature type="transmembrane region" description="Helical" evidence="6">
    <location>
        <begin position="55"/>
        <end position="74"/>
    </location>
</feature>